<comment type="similarity">
    <text evidence="2 8">Belongs to the zinc-containing alcohol dehydrogenase family.</text>
</comment>
<sequence length="345" mass="36152">MSKMMKAAVVRAFGQPLVIEDVEVPTPGAGQILVKIEACGVCHTDLHAAHGDWPVKPAPPFIPGHEGVGYVVEVGAGVKHVKSGDRVGIPWLYSACGHCPHCLGGWETLCESQKNTGYSVNGGFAEYALADADYVGHLPKEIGFVEIAPILCAGVTVYKGLKMTDTKPGDWVVISGIGGLGHMAVQYACAMGLKVVAVDIDDSKLALARRLGAVLAINAKTADPAAVIKKEIGGAHGVLVTAVSPIAFSQALGMVRRGGTVSLNGLPPGDFPLPIFDMVLNGITVRGSIVGTRLDLQESLMFAAEGKVKATVSTDSLDNINHVFDRMLQGDIEGRIVLDFASKTH</sequence>
<dbReference type="NCBIfam" id="NF006940">
    <property type="entry name" value="PRK09422.1"/>
    <property type="match status" value="1"/>
</dbReference>
<protein>
    <recommendedName>
        <fullName evidence="3">alcohol dehydrogenase</fullName>
        <ecNumber evidence="3">1.1.1.1</ecNumber>
    </recommendedName>
</protein>
<reference evidence="10" key="1">
    <citation type="submission" date="2019-12" db="EMBL/GenBank/DDBJ databases">
        <title>Novel species isolated from a subtropical stream in China.</title>
        <authorList>
            <person name="Lu H."/>
        </authorList>
    </citation>
    <scope>NUCLEOTIDE SEQUENCE [LARGE SCALE GENOMIC DNA]</scope>
    <source>
        <strain evidence="10">FT81W</strain>
    </source>
</reference>
<dbReference type="InterPro" id="IPR013154">
    <property type="entry name" value="ADH-like_N"/>
</dbReference>
<evidence type="ECO:0000256" key="7">
    <source>
        <dbReference type="ARBA" id="ARBA00023027"/>
    </source>
</evidence>
<dbReference type="GO" id="GO:0004022">
    <property type="term" value="F:alcohol dehydrogenase (NAD+) activity"/>
    <property type="evidence" value="ECO:0007669"/>
    <property type="project" value="UniProtKB-EC"/>
</dbReference>
<keyword evidence="7" id="KW-0520">NAD</keyword>
<dbReference type="CDD" id="cd08297">
    <property type="entry name" value="CAD3"/>
    <property type="match status" value="1"/>
</dbReference>
<comment type="caution">
    <text evidence="10">The sequence shown here is derived from an EMBL/GenBank/DDBJ whole genome shotgun (WGS) entry which is preliminary data.</text>
</comment>
<dbReference type="Gene3D" id="3.40.50.720">
    <property type="entry name" value="NAD(P)-binding Rossmann-like Domain"/>
    <property type="match status" value="1"/>
</dbReference>
<evidence type="ECO:0000256" key="5">
    <source>
        <dbReference type="ARBA" id="ARBA00022833"/>
    </source>
</evidence>
<dbReference type="SUPFAM" id="SSF50129">
    <property type="entry name" value="GroES-like"/>
    <property type="match status" value="1"/>
</dbReference>
<dbReference type="FunFam" id="3.40.50.720:FF:000039">
    <property type="entry name" value="Alcohol dehydrogenase AdhP"/>
    <property type="match status" value="1"/>
</dbReference>
<dbReference type="InterPro" id="IPR011032">
    <property type="entry name" value="GroES-like_sf"/>
</dbReference>
<feature type="domain" description="Enoyl reductase (ER)" evidence="9">
    <location>
        <begin position="14"/>
        <end position="338"/>
    </location>
</feature>
<evidence type="ECO:0000256" key="8">
    <source>
        <dbReference type="RuleBase" id="RU361277"/>
    </source>
</evidence>
<dbReference type="InterPro" id="IPR002328">
    <property type="entry name" value="ADH_Zn_CS"/>
</dbReference>
<dbReference type="InterPro" id="IPR013149">
    <property type="entry name" value="ADH-like_C"/>
</dbReference>
<dbReference type="InterPro" id="IPR036291">
    <property type="entry name" value="NAD(P)-bd_dom_sf"/>
</dbReference>
<dbReference type="Pfam" id="PF00107">
    <property type="entry name" value="ADH_zinc_N"/>
    <property type="match status" value="1"/>
</dbReference>
<dbReference type="PANTHER" id="PTHR42940:SF8">
    <property type="entry name" value="VACUOLAR PROTEIN SORTING-ASSOCIATED PROTEIN 11"/>
    <property type="match status" value="1"/>
</dbReference>
<dbReference type="FunFam" id="3.90.180.10:FF:000002">
    <property type="entry name" value="Alcohol dehydrogenase AdhP"/>
    <property type="match status" value="1"/>
</dbReference>
<keyword evidence="5 8" id="KW-0862">Zinc</keyword>
<evidence type="ECO:0000256" key="1">
    <source>
        <dbReference type="ARBA" id="ARBA00001947"/>
    </source>
</evidence>
<accession>A0A845GH60</accession>
<dbReference type="PANTHER" id="PTHR42940">
    <property type="entry name" value="ALCOHOL DEHYDROGENASE 1-RELATED"/>
    <property type="match status" value="1"/>
</dbReference>
<dbReference type="GO" id="GO:0008270">
    <property type="term" value="F:zinc ion binding"/>
    <property type="evidence" value="ECO:0007669"/>
    <property type="project" value="InterPro"/>
</dbReference>
<evidence type="ECO:0000256" key="3">
    <source>
        <dbReference type="ARBA" id="ARBA00013190"/>
    </source>
</evidence>
<organism evidence="10 11">
    <name type="scientific">Duganella vulcania</name>
    <dbReference type="NCBI Taxonomy" id="2692166"/>
    <lineage>
        <taxon>Bacteria</taxon>
        <taxon>Pseudomonadati</taxon>
        <taxon>Pseudomonadota</taxon>
        <taxon>Betaproteobacteria</taxon>
        <taxon>Burkholderiales</taxon>
        <taxon>Oxalobacteraceae</taxon>
        <taxon>Telluria group</taxon>
        <taxon>Duganella</taxon>
    </lineage>
</organism>
<dbReference type="InterPro" id="IPR020843">
    <property type="entry name" value="ER"/>
</dbReference>
<comment type="cofactor">
    <cofactor evidence="1 8">
        <name>Zn(2+)</name>
        <dbReference type="ChEBI" id="CHEBI:29105"/>
    </cofactor>
</comment>
<dbReference type="Proteomes" id="UP000447355">
    <property type="component" value="Unassembled WGS sequence"/>
</dbReference>
<evidence type="ECO:0000256" key="2">
    <source>
        <dbReference type="ARBA" id="ARBA00008072"/>
    </source>
</evidence>
<dbReference type="PROSITE" id="PS00059">
    <property type="entry name" value="ADH_ZINC"/>
    <property type="match status" value="1"/>
</dbReference>
<name>A0A845GH60_9BURK</name>
<evidence type="ECO:0000256" key="4">
    <source>
        <dbReference type="ARBA" id="ARBA00022723"/>
    </source>
</evidence>
<dbReference type="Pfam" id="PF08240">
    <property type="entry name" value="ADH_N"/>
    <property type="match status" value="1"/>
</dbReference>
<evidence type="ECO:0000313" key="11">
    <source>
        <dbReference type="Proteomes" id="UP000447355"/>
    </source>
</evidence>
<gene>
    <name evidence="10" type="primary">adhP</name>
    <name evidence="10" type="ORF">GTP90_08645</name>
</gene>
<dbReference type="AlphaFoldDB" id="A0A845GH60"/>
<dbReference type="SUPFAM" id="SSF51735">
    <property type="entry name" value="NAD(P)-binding Rossmann-fold domains"/>
    <property type="match status" value="1"/>
</dbReference>
<evidence type="ECO:0000313" key="10">
    <source>
        <dbReference type="EMBL" id="MYM93923.1"/>
    </source>
</evidence>
<evidence type="ECO:0000259" key="9">
    <source>
        <dbReference type="SMART" id="SM00829"/>
    </source>
</evidence>
<dbReference type="EC" id="1.1.1.1" evidence="3"/>
<keyword evidence="4 8" id="KW-0479">Metal-binding</keyword>
<dbReference type="RefSeq" id="WP_117015261.1">
    <property type="nucleotide sequence ID" value="NZ_WWCX01000009.1"/>
</dbReference>
<dbReference type="SMART" id="SM00829">
    <property type="entry name" value="PKS_ER"/>
    <property type="match status" value="1"/>
</dbReference>
<evidence type="ECO:0000256" key="6">
    <source>
        <dbReference type="ARBA" id="ARBA00023002"/>
    </source>
</evidence>
<dbReference type="Gene3D" id="3.90.180.10">
    <property type="entry name" value="Medium-chain alcohol dehydrogenases, catalytic domain"/>
    <property type="match status" value="1"/>
</dbReference>
<proteinExistence type="inferred from homology"/>
<keyword evidence="6 10" id="KW-0560">Oxidoreductase</keyword>
<dbReference type="EMBL" id="WWCX01000009">
    <property type="protein sequence ID" value="MYM93923.1"/>
    <property type="molecule type" value="Genomic_DNA"/>
</dbReference>